<protein>
    <recommendedName>
        <fullName evidence="4">DUF3857 domain-containing protein</fullName>
    </recommendedName>
</protein>
<evidence type="ECO:0000256" key="1">
    <source>
        <dbReference type="SAM" id="SignalP"/>
    </source>
</evidence>
<feature type="chain" id="PRO_5020360200" description="DUF3857 domain-containing protein" evidence="1">
    <location>
        <begin position="17"/>
        <end position="147"/>
    </location>
</feature>
<proteinExistence type="predicted"/>
<keyword evidence="3" id="KW-1185">Reference proteome</keyword>
<gene>
    <name evidence="2" type="ORF">FCE95_01465</name>
</gene>
<comment type="caution">
    <text evidence="2">The sequence shown here is derived from an EMBL/GenBank/DDBJ whole genome shotgun (WGS) entry which is preliminary data.</text>
</comment>
<feature type="signal peptide" evidence="1">
    <location>
        <begin position="1"/>
        <end position="16"/>
    </location>
</feature>
<sequence>MAFALLALCVPGAAAAQDGDVTIVQIENVRIDYARVLRVEPVYQTLRATRMEHNCDPPQKEKGLSRVLGTVKDALTPGKSEKQAQADQDCRLVPIEREFKRPIAYDVDYVYKGSKYRSRLPRDPGSRLRIRVSVTPYLVNAPGAAER</sequence>
<evidence type="ECO:0000313" key="3">
    <source>
        <dbReference type="Proteomes" id="UP000308707"/>
    </source>
</evidence>
<evidence type="ECO:0008006" key="4">
    <source>
        <dbReference type="Google" id="ProtNLM"/>
    </source>
</evidence>
<keyword evidence="1" id="KW-0732">Signal</keyword>
<dbReference type="RefSeq" id="WP_137265224.1">
    <property type="nucleotide sequence ID" value="NZ_SZUA01000001.1"/>
</dbReference>
<reference evidence="2 3" key="1">
    <citation type="submission" date="2019-04" db="EMBL/GenBank/DDBJ databases">
        <title>Reference strain of H23.</title>
        <authorList>
            <person name="Luo X."/>
        </authorList>
    </citation>
    <scope>NUCLEOTIDE SEQUENCE [LARGE SCALE GENOMIC DNA]</scope>
    <source>
        <strain evidence="2 3">H23</strain>
    </source>
</reference>
<dbReference type="Proteomes" id="UP000308707">
    <property type="component" value="Unassembled WGS sequence"/>
</dbReference>
<accession>A0A4U5JT79</accession>
<evidence type="ECO:0000313" key="2">
    <source>
        <dbReference type="EMBL" id="TKR33014.1"/>
    </source>
</evidence>
<dbReference type="OrthoDB" id="8909257at2"/>
<name>A0A4U5JT79_9GAMM</name>
<organism evidence="2 3">
    <name type="scientific">Luteimonas gilva</name>
    <dbReference type="NCBI Taxonomy" id="2572684"/>
    <lineage>
        <taxon>Bacteria</taxon>
        <taxon>Pseudomonadati</taxon>
        <taxon>Pseudomonadota</taxon>
        <taxon>Gammaproteobacteria</taxon>
        <taxon>Lysobacterales</taxon>
        <taxon>Lysobacteraceae</taxon>
        <taxon>Luteimonas</taxon>
    </lineage>
</organism>
<dbReference type="EMBL" id="SZUA01000001">
    <property type="protein sequence ID" value="TKR33014.1"/>
    <property type="molecule type" value="Genomic_DNA"/>
</dbReference>
<dbReference type="AlphaFoldDB" id="A0A4U5JT79"/>